<comment type="caution">
    <text evidence="2">The sequence shown here is derived from an EMBL/GenBank/DDBJ whole genome shotgun (WGS) entry which is preliminary data.</text>
</comment>
<evidence type="ECO:0000313" key="2">
    <source>
        <dbReference type="EMBL" id="KAF9729691.1"/>
    </source>
</evidence>
<proteinExistence type="predicted"/>
<organism evidence="2 3">
    <name type="scientific">Paraphaeosphaeria minitans</name>
    <dbReference type="NCBI Taxonomy" id="565426"/>
    <lineage>
        <taxon>Eukaryota</taxon>
        <taxon>Fungi</taxon>
        <taxon>Dikarya</taxon>
        <taxon>Ascomycota</taxon>
        <taxon>Pezizomycotina</taxon>
        <taxon>Dothideomycetes</taxon>
        <taxon>Pleosporomycetidae</taxon>
        <taxon>Pleosporales</taxon>
        <taxon>Massarineae</taxon>
        <taxon>Didymosphaeriaceae</taxon>
        <taxon>Paraphaeosphaeria</taxon>
    </lineage>
</organism>
<sequence length="208" mass="23719">MSTEAPTSAKRPVHPNGAMLRLRFRQAGLGELVGSTFHVESFEWMDVEQHQHQHQLARRTSRTSRSAAMVSCRMQYQMPPRERQSLLEQALYKCRPPAHPPTLTHSARHSSMHTPSSLQRTRPTRYHHSRRRTLLHVRFPLISEQPPIVRLRLQAHLLITRAPFDSLATSLRLNRLPLVTSLHNLQLATHKLTVPSSSAAHPRSSTAS</sequence>
<evidence type="ECO:0000313" key="3">
    <source>
        <dbReference type="Proteomes" id="UP000756921"/>
    </source>
</evidence>
<protein>
    <submittedName>
        <fullName evidence="2">Uncharacterized protein</fullName>
    </submittedName>
</protein>
<keyword evidence="3" id="KW-1185">Reference proteome</keyword>
<gene>
    <name evidence="2" type="ORF">PMIN01_12555</name>
</gene>
<accession>A0A9P6G6U3</accession>
<evidence type="ECO:0000256" key="1">
    <source>
        <dbReference type="SAM" id="MobiDB-lite"/>
    </source>
</evidence>
<feature type="compositionally biased region" description="Polar residues" evidence="1">
    <location>
        <begin position="112"/>
        <end position="121"/>
    </location>
</feature>
<name>A0A9P6G6U3_9PLEO</name>
<feature type="region of interest" description="Disordered" evidence="1">
    <location>
        <begin position="96"/>
        <end position="129"/>
    </location>
</feature>
<dbReference type="EMBL" id="WJXW01000016">
    <property type="protein sequence ID" value="KAF9729691.1"/>
    <property type="molecule type" value="Genomic_DNA"/>
</dbReference>
<dbReference type="Proteomes" id="UP000756921">
    <property type="component" value="Unassembled WGS sequence"/>
</dbReference>
<dbReference type="AlphaFoldDB" id="A0A9P6G6U3"/>
<reference evidence="2" key="1">
    <citation type="journal article" date="2020" name="Mol. Plant Microbe Interact.">
        <title>Genome Sequence of the Biocontrol Agent Coniothyrium minitans strain Conio (IMI 134523).</title>
        <authorList>
            <person name="Patel D."/>
            <person name="Shittu T.A."/>
            <person name="Baroncelli R."/>
            <person name="Muthumeenakshi S."/>
            <person name="Osborne T.H."/>
            <person name="Janganan T.K."/>
            <person name="Sreenivasaprasad S."/>
        </authorList>
    </citation>
    <scope>NUCLEOTIDE SEQUENCE</scope>
    <source>
        <strain evidence="2">Conio</strain>
    </source>
</reference>